<feature type="transmembrane region" description="Helical" evidence="7">
    <location>
        <begin position="75"/>
        <end position="93"/>
    </location>
</feature>
<comment type="subcellular location">
    <subcellularLocation>
        <location evidence="1">Membrane</location>
        <topology evidence="1">Multi-pass membrane protein</topology>
    </subcellularLocation>
</comment>
<dbReference type="SUPFAM" id="SSF53146">
    <property type="entry name" value="Nitrogenase accessory factor-like"/>
    <property type="match status" value="1"/>
</dbReference>
<reference evidence="11 12" key="1">
    <citation type="journal article" date="2015" name="Microbiome">
        <title>Genomic resolution of linkages in carbon, nitrogen, and sulfur cycling among widespread estuary sediment bacteria.</title>
        <authorList>
            <person name="Baker B.J."/>
            <person name="Lazar C.S."/>
            <person name="Teske A.P."/>
            <person name="Dick G.J."/>
        </authorList>
    </citation>
    <scope>NUCLEOTIDE SEQUENCE [LARGE SCALE GENOMIC DNA]</scope>
    <source>
        <strain evidence="11">DG_24</strain>
    </source>
</reference>
<dbReference type="InterPro" id="IPR027470">
    <property type="entry name" value="Cation_efflux_CTD"/>
</dbReference>
<dbReference type="EMBL" id="LIZS01000042">
    <property type="protein sequence ID" value="KPJ52786.1"/>
    <property type="molecule type" value="Genomic_DNA"/>
</dbReference>
<dbReference type="InterPro" id="IPR058533">
    <property type="entry name" value="Cation_efflux_TM"/>
</dbReference>
<evidence type="ECO:0000256" key="3">
    <source>
        <dbReference type="ARBA" id="ARBA00022448"/>
    </source>
</evidence>
<evidence type="ECO:0008006" key="13">
    <source>
        <dbReference type="Google" id="ProtNLM"/>
    </source>
</evidence>
<dbReference type="InterPro" id="IPR036837">
    <property type="entry name" value="Cation_efflux_CTD_sf"/>
</dbReference>
<proteinExistence type="inferred from homology"/>
<dbReference type="GO" id="GO:0015086">
    <property type="term" value="F:cadmium ion transmembrane transporter activity"/>
    <property type="evidence" value="ECO:0007669"/>
    <property type="project" value="TreeGrafter"/>
</dbReference>
<evidence type="ECO:0000256" key="7">
    <source>
        <dbReference type="SAM" id="Phobius"/>
    </source>
</evidence>
<dbReference type="GO" id="GO:0005886">
    <property type="term" value="C:plasma membrane"/>
    <property type="evidence" value="ECO:0007669"/>
    <property type="project" value="TreeGrafter"/>
</dbReference>
<dbReference type="InterPro" id="IPR036105">
    <property type="entry name" value="DiNase_FeMo-co_biosyn_sf"/>
</dbReference>
<keyword evidence="4 7" id="KW-0812">Transmembrane</keyword>
<dbReference type="InterPro" id="IPR050291">
    <property type="entry name" value="CDF_Transporter"/>
</dbReference>
<dbReference type="Pfam" id="PF02579">
    <property type="entry name" value="Nitro_FeMo-Co"/>
    <property type="match status" value="1"/>
</dbReference>
<sequence length="407" mass="44382">MDRGEKVAILAVVVNLLLFGLKYIFAELSGSIGLKAEAFDSLSDVVASATVFGGLKLAKRKTDLFPYGLYKMENLVAVLVAFAIFFAGYKIVVEATTERPASLQNVGWAVASVVCAIVIAYGFSRYEARVGREINSPALTADAAHISIDVFAHGVVLVGLLSSLAGINLDRIAAFVVVLLIFWAGGRIFLSGIRVLLDASLDYKTLRLAEELISREAEVIQIQDLVGRSSGRYTFIEANIVLKTRDLHEAHSAADRIEKSIKEEIANVDKVLIHYEPMEKENLVYAVALDDVDGQRLSDHFGDAPHFMLVTVRAKDKQVIDEQIVENPFVGVEKGKGILVAEFLERQAVDVFLAKQPFKSRGPAYVFSAAAIDIHQTDEETVEKALEGLGISVSSLDASHQGRSEDD</sequence>
<feature type="transmembrane region" description="Helical" evidence="7">
    <location>
        <begin position="7"/>
        <end position="26"/>
    </location>
</feature>
<feature type="transmembrane region" description="Helical" evidence="7">
    <location>
        <begin position="105"/>
        <end position="123"/>
    </location>
</feature>
<dbReference type="InterPro" id="IPR027469">
    <property type="entry name" value="Cation_efflux_TMD_sf"/>
</dbReference>
<dbReference type="SUPFAM" id="SSF161111">
    <property type="entry name" value="Cation efflux protein transmembrane domain-like"/>
    <property type="match status" value="1"/>
</dbReference>
<evidence type="ECO:0000256" key="1">
    <source>
        <dbReference type="ARBA" id="ARBA00004141"/>
    </source>
</evidence>
<dbReference type="SUPFAM" id="SSF160240">
    <property type="entry name" value="Cation efflux protein cytoplasmic domain-like"/>
    <property type="match status" value="1"/>
</dbReference>
<keyword evidence="3" id="KW-0813">Transport</keyword>
<dbReference type="InterPro" id="IPR003731">
    <property type="entry name" value="Di-Nase_FeMo-co_biosynth"/>
</dbReference>
<dbReference type="Pfam" id="PF01545">
    <property type="entry name" value="Cation_efflux"/>
    <property type="match status" value="1"/>
</dbReference>
<dbReference type="InterPro" id="IPR002524">
    <property type="entry name" value="Cation_efflux"/>
</dbReference>
<gene>
    <name evidence="11" type="ORF">AMJ39_06940</name>
</gene>
<keyword evidence="6 7" id="KW-0472">Membrane</keyword>
<evidence type="ECO:0000259" key="8">
    <source>
        <dbReference type="Pfam" id="PF01545"/>
    </source>
</evidence>
<evidence type="ECO:0000259" key="10">
    <source>
        <dbReference type="Pfam" id="PF16916"/>
    </source>
</evidence>
<feature type="transmembrane region" description="Helical" evidence="7">
    <location>
        <begin position="172"/>
        <end position="197"/>
    </location>
</feature>
<dbReference type="STRING" id="1703770.AMJ39_06940"/>
<feature type="domain" description="Dinitrogenase iron-molybdenum cofactor biosynthesis" evidence="9">
    <location>
        <begin position="293"/>
        <end position="388"/>
    </location>
</feature>
<accession>A0A0S7WRK3</accession>
<comment type="caution">
    <text evidence="11">The sequence shown here is derived from an EMBL/GenBank/DDBJ whole genome shotgun (WGS) entry which is preliminary data.</text>
</comment>
<dbReference type="GO" id="GO:0006882">
    <property type="term" value="P:intracellular zinc ion homeostasis"/>
    <property type="evidence" value="ECO:0007669"/>
    <property type="project" value="TreeGrafter"/>
</dbReference>
<name>A0A0S7WRK3_UNCT6</name>
<dbReference type="Gene3D" id="1.20.1510.10">
    <property type="entry name" value="Cation efflux protein transmembrane domain"/>
    <property type="match status" value="1"/>
</dbReference>
<feature type="transmembrane region" description="Helical" evidence="7">
    <location>
        <begin position="144"/>
        <end position="166"/>
    </location>
</feature>
<evidence type="ECO:0000313" key="11">
    <source>
        <dbReference type="EMBL" id="KPJ52786.1"/>
    </source>
</evidence>
<evidence type="ECO:0000256" key="5">
    <source>
        <dbReference type="ARBA" id="ARBA00022989"/>
    </source>
</evidence>
<comment type="similarity">
    <text evidence="2">Belongs to the cation diffusion facilitator (CDF) transporter (TC 2.A.4) family.</text>
</comment>
<dbReference type="Gene3D" id="3.30.420.130">
    <property type="entry name" value="Dinitrogenase iron-molybdenum cofactor biosynthesis domain"/>
    <property type="match status" value="1"/>
</dbReference>
<dbReference type="PANTHER" id="PTHR43840">
    <property type="entry name" value="MITOCHONDRIAL METAL TRANSPORTER 1-RELATED"/>
    <property type="match status" value="1"/>
</dbReference>
<dbReference type="Proteomes" id="UP000052008">
    <property type="component" value="Unassembled WGS sequence"/>
</dbReference>
<protein>
    <recommendedName>
        <fullName evidence="13">Cation transporter</fullName>
    </recommendedName>
</protein>
<dbReference type="PANTHER" id="PTHR43840:SF15">
    <property type="entry name" value="MITOCHONDRIAL METAL TRANSPORTER 1-RELATED"/>
    <property type="match status" value="1"/>
</dbReference>
<dbReference type="GO" id="GO:0015093">
    <property type="term" value="F:ferrous iron transmembrane transporter activity"/>
    <property type="evidence" value="ECO:0007669"/>
    <property type="project" value="TreeGrafter"/>
</dbReference>
<dbReference type="NCBIfam" id="TIGR01297">
    <property type="entry name" value="CDF"/>
    <property type="match status" value="1"/>
</dbReference>
<dbReference type="Pfam" id="PF16916">
    <property type="entry name" value="ZT_dimer"/>
    <property type="match status" value="1"/>
</dbReference>
<feature type="domain" description="Cation efflux protein transmembrane" evidence="8">
    <location>
        <begin position="9"/>
        <end position="197"/>
    </location>
</feature>
<feature type="domain" description="Cation efflux protein cytoplasmic" evidence="10">
    <location>
        <begin position="210"/>
        <end position="277"/>
    </location>
</feature>
<organism evidence="11 12">
    <name type="scientific">candidate division TA06 bacterium DG_24</name>
    <dbReference type="NCBI Taxonomy" id="1703770"/>
    <lineage>
        <taxon>Bacteria</taxon>
        <taxon>Bacteria division TA06</taxon>
    </lineage>
</organism>
<evidence type="ECO:0000256" key="6">
    <source>
        <dbReference type="ARBA" id="ARBA00023136"/>
    </source>
</evidence>
<dbReference type="GO" id="GO:0015341">
    <property type="term" value="F:zinc efflux antiporter activity"/>
    <property type="evidence" value="ECO:0007669"/>
    <property type="project" value="TreeGrafter"/>
</dbReference>
<keyword evidence="5 7" id="KW-1133">Transmembrane helix</keyword>
<dbReference type="Gene3D" id="3.30.70.1350">
    <property type="entry name" value="Cation efflux protein, cytoplasmic domain"/>
    <property type="match status" value="1"/>
</dbReference>
<evidence type="ECO:0000259" key="9">
    <source>
        <dbReference type="Pfam" id="PF02579"/>
    </source>
</evidence>
<evidence type="ECO:0000256" key="4">
    <source>
        <dbReference type="ARBA" id="ARBA00022692"/>
    </source>
</evidence>
<evidence type="ECO:0000313" key="12">
    <source>
        <dbReference type="Proteomes" id="UP000052008"/>
    </source>
</evidence>
<evidence type="ECO:0000256" key="2">
    <source>
        <dbReference type="ARBA" id="ARBA00008114"/>
    </source>
</evidence>
<dbReference type="AlphaFoldDB" id="A0A0S7WRK3"/>